<dbReference type="InterPro" id="IPR005311">
    <property type="entry name" value="PBP_dimer"/>
</dbReference>
<proteinExistence type="inferred from homology"/>
<dbReference type="PANTHER" id="PTHR30627:SF26">
    <property type="entry name" value="PENICILLIN-BINDING PROTEIN 2B"/>
    <property type="match status" value="1"/>
</dbReference>
<keyword evidence="8" id="KW-0812">Transmembrane</keyword>
<dbReference type="InterPro" id="IPR005543">
    <property type="entry name" value="PASTA_dom"/>
</dbReference>
<evidence type="ECO:0000256" key="1">
    <source>
        <dbReference type="ARBA" id="ARBA00004370"/>
    </source>
</evidence>
<evidence type="ECO:0000256" key="2">
    <source>
        <dbReference type="ARBA" id="ARBA00004752"/>
    </source>
</evidence>
<feature type="compositionally biased region" description="Basic and acidic residues" evidence="7">
    <location>
        <begin position="722"/>
        <end position="733"/>
    </location>
</feature>
<evidence type="ECO:0000313" key="11">
    <source>
        <dbReference type="Proteomes" id="UP000234748"/>
    </source>
</evidence>
<organism evidence="10 11">
    <name type="scientific">Peribacillus deserti</name>
    <dbReference type="NCBI Taxonomy" id="673318"/>
    <lineage>
        <taxon>Bacteria</taxon>
        <taxon>Bacillati</taxon>
        <taxon>Bacillota</taxon>
        <taxon>Bacilli</taxon>
        <taxon>Bacillales</taxon>
        <taxon>Bacillaceae</taxon>
        <taxon>Peribacillus</taxon>
    </lineage>
</organism>
<evidence type="ECO:0000256" key="7">
    <source>
        <dbReference type="SAM" id="MobiDB-lite"/>
    </source>
</evidence>
<dbReference type="Gene3D" id="3.40.710.10">
    <property type="entry name" value="DD-peptidase/beta-lactamase superfamily"/>
    <property type="match status" value="1"/>
</dbReference>
<evidence type="ECO:0000313" key="10">
    <source>
        <dbReference type="EMBL" id="PLT28090.1"/>
    </source>
</evidence>
<dbReference type="PANTHER" id="PTHR30627">
    <property type="entry name" value="PEPTIDOGLYCAN D,D-TRANSPEPTIDASE"/>
    <property type="match status" value="1"/>
</dbReference>
<gene>
    <name evidence="10" type="ORF">CUU66_20380</name>
</gene>
<dbReference type="SUPFAM" id="SSF56601">
    <property type="entry name" value="beta-lactamase/transpeptidase-like"/>
    <property type="match status" value="1"/>
</dbReference>
<keyword evidence="8" id="KW-1133">Transmembrane helix</keyword>
<dbReference type="InterPro" id="IPR050515">
    <property type="entry name" value="Beta-lactam/transpept"/>
</dbReference>
<dbReference type="EC" id="3.4.16.4" evidence="4"/>
<evidence type="ECO:0000256" key="5">
    <source>
        <dbReference type="ARBA" id="ARBA00023136"/>
    </source>
</evidence>
<sequence>MQIKQKNISTGAVFLFFIFGLLFFVLAGRFLFIEVTGEAGGTALARKLETKYLRQDILEARRGSIVDRNGEAIAEDTVSYKLTAILDRSVTSSIKHPKHVVDPRKTAEKLSKYIDMDEEEIYKRLSKKGVFQVEFGSAGKDITHQTKKEIDSLKLPGIMFQRESKRFYPNGVFSSHVIGFTESKYNEKTKKDEAVGRMGLEKTMDKYLKEKDGVMEYDSDKWGFLLPNSKEKITAPQDGSTVSVTLDKKIQTFLEDSMNTVQEKYNPKKMIAVVANPKTGEILAMSQRPSFHPKTREGLENGWQNLAVEDSFEPGSTMKVFTLAAAVQEDVFNPNEQYKSGVYKVNKSGQIKDHNGGEGWGTISYLEGLQRSSNVAFAKLAMDKLGEDRFRNYLTKFGFDKPTGIDLPNEATGKILYKWPIEKVTTAFGQGTAITPIQQIQAASAIANNGKMMKPYVIKEITDPDTKKVIKQTKPTVVSQPISAETAKKVRDYLGTVVTAEHGTGQRYKINGYDVAGKTGTAQMPGPDGKYLVGNQNYVFSFLGMAPKNDPELVMYVAVQQPEVEYYADGGIPVSMIFNTVMRNSLQYLNIEPSKIETKKAEAIEDYTDKDLQSSAEALKSKGYQVTTLGKGTQIIDQNPKPGTKLLEGERIIFRTEGQLTAPNMNGWSLRDVMKLAKIGSIPLQTVGNGYAVKQNIKAGNKLSDKDYLIVQLETPEEDIEKTEPEPEENKGS</sequence>
<evidence type="ECO:0000256" key="8">
    <source>
        <dbReference type="SAM" id="Phobius"/>
    </source>
</evidence>
<comment type="subcellular location">
    <subcellularLocation>
        <location evidence="1">Membrane</location>
    </subcellularLocation>
</comment>
<dbReference type="RefSeq" id="WP_101645233.1">
    <property type="nucleotide sequence ID" value="NZ_PGUY01000066.1"/>
</dbReference>
<dbReference type="InterPro" id="IPR001460">
    <property type="entry name" value="PCN-bd_Tpept"/>
</dbReference>
<dbReference type="SUPFAM" id="SSF56519">
    <property type="entry name" value="Penicillin binding protein dimerisation domain"/>
    <property type="match status" value="1"/>
</dbReference>
<comment type="pathway">
    <text evidence="2">Cell wall biogenesis; peptidoglycan biosynthesis.</text>
</comment>
<keyword evidence="5 8" id="KW-0472">Membrane</keyword>
<dbReference type="EMBL" id="PGUY01000066">
    <property type="protein sequence ID" value="PLT28090.1"/>
    <property type="molecule type" value="Genomic_DNA"/>
</dbReference>
<keyword evidence="11" id="KW-1185">Reference proteome</keyword>
<dbReference type="Pfam" id="PF00905">
    <property type="entry name" value="Transpeptidase"/>
    <property type="match status" value="1"/>
</dbReference>
<feature type="transmembrane region" description="Helical" evidence="8">
    <location>
        <begin position="12"/>
        <end position="32"/>
    </location>
</feature>
<reference evidence="10 11" key="1">
    <citation type="submission" date="2017-11" db="EMBL/GenBank/DDBJ databases">
        <title>Comparitive Functional Genomics of Dry Heat Resistant strains isolated from the Viking Spacecraft.</title>
        <authorList>
            <person name="Seuylemezian A."/>
            <person name="Cooper K."/>
            <person name="Vaishampayan P."/>
        </authorList>
    </citation>
    <scope>NUCLEOTIDE SEQUENCE [LARGE SCALE GENOMIC DNA]</scope>
    <source>
        <strain evidence="10 11">V1-29</strain>
    </source>
</reference>
<dbReference type="FunFam" id="3.40.710.10:FF:000026">
    <property type="entry name" value="Penicillin-binding protein 1"/>
    <property type="match status" value="1"/>
</dbReference>
<dbReference type="PROSITE" id="PS51178">
    <property type="entry name" value="PASTA"/>
    <property type="match status" value="1"/>
</dbReference>
<dbReference type="SMART" id="SM00740">
    <property type="entry name" value="PASTA"/>
    <property type="match status" value="2"/>
</dbReference>
<dbReference type="GO" id="GO:0009252">
    <property type="term" value="P:peptidoglycan biosynthetic process"/>
    <property type="evidence" value="ECO:0007669"/>
    <property type="project" value="UniProtKB-UniPathway"/>
</dbReference>
<protein>
    <recommendedName>
        <fullName evidence="4">serine-type D-Ala-D-Ala carboxypeptidase</fullName>
        <ecNumber evidence="4">3.4.16.4</ecNumber>
    </recommendedName>
</protein>
<dbReference type="Pfam" id="PF03717">
    <property type="entry name" value="PBP_dimer"/>
    <property type="match status" value="1"/>
</dbReference>
<dbReference type="Gene3D" id="2.20.70.70">
    <property type="match status" value="1"/>
</dbReference>
<dbReference type="Gene3D" id="3.90.1310.10">
    <property type="entry name" value="Penicillin-binding protein 2a (Domain 2)"/>
    <property type="match status" value="1"/>
</dbReference>
<dbReference type="OrthoDB" id="9804124at2"/>
<dbReference type="AlphaFoldDB" id="A0A2N5M166"/>
<dbReference type="GO" id="GO:0008658">
    <property type="term" value="F:penicillin binding"/>
    <property type="evidence" value="ECO:0007669"/>
    <property type="project" value="InterPro"/>
</dbReference>
<dbReference type="UniPathway" id="UPA00219"/>
<dbReference type="Gene3D" id="3.30.70.2110">
    <property type="match status" value="1"/>
</dbReference>
<feature type="domain" description="PASTA" evidence="9">
    <location>
        <begin position="600"/>
        <end position="658"/>
    </location>
</feature>
<evidence type="ECO:0000256" key="3">
    <source>
        <dbReference type="ARBA" id="ARBA00007171"/>
    </source>
</evidence>
<dbReference type="GO" id="GO:0071555">
    <property type="term" value="P:cell wall organization"/>
    <property type="evidence" value="ECO:0007669"/>
    <property type="project" value="TreeGrafter"/>
</dbReference>
<dbReference type="CDD" id="cd06576">
    <property type="entry name" value="PASTA_Pbp2x-like_1"/>
    <property type="match status" value="1"/>
</dbReference>
<dbReference type="GO" id="GO:0009002">
    <property type="term" value="F:serine-type D-Ala-D-Ala carboxypeptidase activity"/>
    <property type="evidence" value="ECO:0007669"/>
    <property type="project" value="UniProtKB-EC"/>
</dbReference>
<accession>A0A2N5M166</accession>
<evidence type="ECO:0000256" key="4">
    <source>
        <dbReference type="ARBA" id="ARBA00012448"/>
    </source>
</evidence>
<dbReference type="InterPro" id="IPR012338">
    <property type="entry name" value="Beta-lactam/transpept-like"/>
</dbReference>
<comment type="similarity">
    <text evidence="3">Belongs to the transpeptidase family.</text>
</comment>
<name>A0A2N5M166_9BACI</name>
<dbReference type="Pfam" id="PF03793">
    <property type="entry name" value="PASTA"/>
    <property type="match status" value="1"/>
</dbReference>
<comment type="catalytic activity">
    <reaction evidence="6">
        <text>Preferential cleavage: (Ac)2-L-Lys-D-Ala-|-D-Ala. Also transpeptidation of peptidyl-alanyl moieties that are N-acyl substituents of D-alanine.</text>
        <dbReference type="EC" id="3.4.16.4"/>
    </reaction>
</comment>
<dbReference type="Proteomes" id="UP000234748">
    <property type="component" value="Unassembled WGS sequence"/>
</dbReference>
<comment type="caution">
    <text evidence="10">The sequence shown here is derived from an EMBL/GenBank/DDBJ whole genome shotgun (WGS) entry which is preliminary data.</text>
</comment>
<dbReference type="CDD" id="cd06575">
    <property type="entry name" value="PASTA_Pbp2x-like_2"/>
    <property type="match status" value="1"/>
</dbReference>
<evidence type="ECO:0000259" key="9">
    <source>
        <dbReference type="PROSITE" id="PS51178"/>
    </source>
</evidence>
<feature type="region of interest" description="Disordered" evidence="7">
    <location>
        <begin position="714"/>
        <end position="733"/>
    </location>
</feature>
<evidence type="ECO:0000256" key="6">
    <source>
        <dbReference type="ARBA" id="ARBA00034000"/>
    </source>
</evidence>
<dbReference type="InterPro" id="IPR036138">
    <property type="entry name" value="PBP_dimer_sf"/>
</dbReference>
<dbReference type="GO" id="GO:0005886">
    <property type="term" value="C:plasma membrane"/>
    <property type="evidence" value="ECO:0007669"/>
    <property type="project" value="TreeGrafter"/>
</dbReference>
<dbReference type="SUPFAM" id="SSF54184">
    <property type="entry name" value="Penicillin-binding protein 2x (pbp-2x), c-terminal domain"/>
    <property type="match status" value="2"/>
</dbReference>